<dbReference type="Pfam" id="PF01381">
    <property type="entry name" value="HTH_3"/>
    <property type="match status" value="1"/>
</dbReference>
<dbReference type="AlphaFoldDB" id="A0A7W4YV98"/>
<evidence type="ECO:0000256" key="1">
    <source>
        <dbReference type="ARBA" id="ARBA00023125"/>
    </source>
</evidence>
<protein>
    <submittedName>
        <fullName evidence="3">Addiction module HigA family antidote</fullName>
    </submittedName>
</protein>
<keyword evidence="4" id="KW-1185">Reference proteome</keyword>
<dbReference type="InterPro" id="IPR010982">
    <property type="entry name" value="Lambda_DNA-bd_dom_sf"/>
</dbReference>
<dbReference type="SMART" id="SM00530">
    <property type="entry name" value="HTH_XRE"/>
    <property type="match status" value="1"/>
</dbReference>
<reference evidence="3 4" key="1">
    <citation type="submission" date="2020-08" db="EMBL/GenBank/DDBJ databases">
        <title>The Agave Microbiome: Exploring the role of microbial communities in plant adaptations to desert environments.</title>
        <authorList>
            <person name="Partida-Martinez L.P."/>
        </authorList>
    </citation>
    <scope>NUCLEOTIDE SEQUENCE [LARGE SCALE GENOMIC DNA]</scope>
    <source>
        <strain evidence="3 4">AT3.9</strain>
    </source>
</reference>
<evidence type="ECO:0000313" key="3">
    <source>
        <dbReference type="EMBL" id="MBB3017661.1"/>
    </source>
</evidence>
<dbReference type="CDD" id="cd00093">
    <property type="entry name" value="HTH_XRE"/>
    <property type="match status" value="1"/>
</dbReference>
<dbReference type="GO" id="GO:0003677">
    <property type="term" value="F:DNA binding"/>
    <property type="evidence" value="ECO:0007669"/>
    <property type="project" value="UniProtKB-KW"/>
</dbReference>
<dbReference type="NCBIfam" id="TIGR02607">
    <property type="entry name" value="antidote_HigA"/>
    <property type="match status" value="1"/>
</dbReference>
<feature type="domain" description="HTH cro/C1-type" evidence="2">
    <location>
        <begin position="28"/>
        <end position="73"/>
    </location>
</feature>
<dbReference type="SUPFAM" id="SSF47413">
    <property type="entry name" value="lambda repressor-like DNA-binding domains"/>
    <property type="match status" value="1"/>
</dbReference>
<dbReference type="Proteomes" id="UP000532010">
    <property type="component" value="Unassembled WGS sequence"/>
</dbReference>
<dbReference type="PROSITE" id="PS50943">
    <property type="entry name" value="HTH_CROC1"/>
    <property type="match status" value="1"/>
</dbReference>
<proteinExistence type="predicted"/>
<organism evidence="3 4">
    <name type="scientific">Microvirga lupini</name>
    <dbReference type="NCBI Taxonomy" id="420324"/>
    <lineage>
        <taxon>Bacteria</taxon>
        <taxon>Pseudomonadati</taxon>
        <taxon>Pseudomonadota</taxon>
        <taxon>Alphaproteobacteria</taxon>
        <taxon>Hyphomicrobiales</taxon>
        <taxon>Methylobacteriaceae</taxon>
        <taxon>Microvirga</taxon>
    </lineage>
</organism>
<name>A0A7W4YV98_9HYPH</name>
<accession>A0A7W4YV98</accession>
<dbReference type="PANTHER" id="PTHR36924:SF1">
    <property type="entry name" value="ANTITOXIN HIGA-1"/>
    <property type="match status" value="1"/>
</dbReference>
<comment type="caution">
    <text evidence="3">The sequence shown here is derived from an EMBL/GenBank/DDBJ whole genome shotgun (WGS) entry which is preliminary data.</text>
</comment>
<evidence type="ECO:0000259" key="2">
    <source>
        <dbReference type="PROSITE" id="PS50943"/>
    </source>
</evidence>
<gene>
    <name evidence="3" type="ORF">FHR70_000701</name>
</gene>
<sequence>MRDMIETNRKPTTVGEILTAEFLEPMELTQTDLARAMGVQTRLVNELCRDRRAVTADTALMLAGVFGTSPEFWLNAQQATDLWEAMHDEKRRQRIARARPLQAA</sequence>
<dbReference type="PANTHER" id="PTHR36924">
    <property type="entry name" value="ANTITOXIN HIGA-1"/>
    <property type="match status" value="1"/>
</dbReference>
<evidence type="ECO:0000313" key="4">
    <source>
        <dbReference type="Proteomes" id="UP000532010"/>
    </source>
</evidence>
<dbReference type="Gene3D" id="1.10.260.40">
    <property type="entry name" value="lambda repressor-like DNA-binding domains"/>
    <property type="match status" value="1"/>
</dbReference>
<dbReference type="InterPro" id="IPR001387">
    <property type="entry name" value="Cro/C1-type_HTH"/>
</dbReference>
<dbReference type="InterPro" id="IPR013430">
    <property type="entry name" value="Toxin_antidote_HigA"/>
</dbReference>
<dbReference type="EMBL" id="JACHWB010000001">
    <property type="protein sequence ID" value="MBB3017661.1"/>
    <property type="molecule type" value="Genomic_DNA"/>
</dbReference>
<keyword evidence="1" id="KW-0238">DNA-binding</keyword>